<feature type="chain" id="PRO_5046770007" evidence="3">
    <location>
        <begin position="27"/>
        <end position="673"/>
    </location>
</feature>
<feature type="transmembrane region" description="Helical" evidence="2">
    <location>
        <begin position="250"/>
        <end position="270"/>
    </location>
</feature>
<feature type="region of interest" description="Disordered" evidence="1">
    <location>
        <begin position="530"/>
        <end position="559"/>
    </location>
</feature>
<keyword evidence="5" id="KW-1185">Reference proteome</keyword>
<feature type="region of interest" description="Disordered" evidence="1">
    <location>
        <begin position="360"/>
        <end position="420"/>
    </location>
</feature>
<comment type="caution">
    <text evidence="4">The sequence shown here is derived from an EMBL/GenBank/DDBJ whole genome shotgun (WGS) entry which is preliminary data.</text>
</comment>
<feature type="compositionally biased region" description="Polar residues" evidence="1">
    <location>
        <begin position="361"/>
        <end position="386"/>
    </location>
</feature>
<feature type="region of interest" description="Disordered" evidence="1">
    <location>
        <begin position="630"/>
        <end position="673"/>
    </location>
</feature>
<feature type="transmembrane region" description="Helical" evidence="2">
    <location>
        <begin position="282"/>
        <end position="304"/>
    </location>
</feature>
<feature type="transmembrane region" description="Helical" evidence="2">
    <location>
        <begin position="126"/>
        <end position="146"/>
    </location>
</feature>
<organism evidence="4 5">
    <name type="scientific">Paenibacillus aceti</name>
    <dbReference type="NCBI Taxonomy" id="1820010"/>
    <lineage>
        <taxon>Bacteria</taxon>
        <taxon>Bacillati</taxon>
        <taxon>Bacillota</taxon>
        <taxon>Bacilli</taxon>
        <taxon>Bacillales</taxon>
        <taxon>Paenibacillaceae</taxon>
        <taxon>Paenibacillus</taxon>
    </lineage>
</organism>
<keyword evidence="3" id="KW-0732">Signal</keyword>
<dbReference type="EMBL" id="BMIW01000041">
    <property type="protein sequence ID" value="GGG15226.1"/>
    <property type="molecule type" value="Genomic_DNA"/>
</dbReference>
<feature type="signal peptide" evidence="3">
    <location>
        <begin position="1"/>
        <end position="26"/>
    </location>
</feature>
<keyword evidence="2" id="KW-1133">Transmembrane helix</keyword>
<feature type="transmembrane region" description="Helical" evidence="2">
    <location>
        <begin position="310"/>
        <end position="329"/>
    </location>
</feature>
<feature type="compositionally biased region" description="Low complexity" evidence="1">
    <location>
        <begin position="655"/>
        <end position="667"/>
    </location>
</feature>
<keyword evidence="2" id="KW-0472">Membrane</keyword>
<evidence type="ECO:0000256" key="1">
    <source>
        <dbReference type="SAM" id="MobiDB-lite"/>
    </source>
</evidence>
<sequence length="673" mass="72980">MRRITIVTCMLIMLVHSFALATPALAASEKGIIGQQVEQYYEDEDNKPGLMERTLSDVLIGAANFLIKKFNMKDVTLLVFGKNPETSNDGFLQGGTEDLRSSLYLGVFSEGMMDAIDAIYTALERFIPYPIFIALILMAFLLLWHGYTGEGRTKAKDYATAFVVGLISLRFGVYLWKFVATIVSWFTDLIWAVMVDYGLQPGLFLNTIWGTGEAGYDDMVSYRGFIVSILVLLAALMTAKLNYDYTIRSINLMLLIITFVPCCIMTLFPRYRNALQTWWDQFVANMILPLAHALALGLFFLLLHFSSEGISNWVIVAYLFGFSSIQNFVQRLLGVEQPDSRAGRALGFGTILAMSKMFSGKKSNSVNNGKTSASKDQLVGENSSSDAIGGMPGDATSAGTRGTVSGTSSSSAMSGKPNFRNKATNISKKVAGFALNQGAKGAGAVLGTSIGLMAGDPLKGAVIGGAAGGLIGKGTQKIGQGSMWLGKKAYSGVQKLSGLRNSETISSEESEIGEDMPISYPVSSVPYEEKPIQRSNTTTTEQPFRPRVTNTKASNEGVTMHSSRLGRMVTGQPTTRMETDLSGQSGKIKDENTINRGVKNNGENFKSNVVVNGRNGGVTIKKEMIDANQIKNEEGETVYSSREDNTPSQSGFFQKSDSSKSPPSGGKHYNYHV</sequence>
<feature type="compositionally biased region" description="Low complexity" evidence="1">
    <location>
        <begin position="395"/>
        <end position="415"/>
    </location>
</feature>
<feature type="transmembrane region" description="Helical" evidence="2">
    <location>
        <begin position="182"/>
        <end position="199"/>
    </location>
</feature>
<dbReference type="RefSeq" id="WP_120464973.1">
    <property type="nucleotide sequence ID" value="NZ_KZ987724.1"/>
</dbReference>
<feature type="transmembrane region" description="Helical" evidence="2">
    <location>
        <begin position="158"/>
        <end position="176"/>
    </location>
</feature>
<protein>
    <submittedName>
        <fullName evidence="4">Uncharacterized protein</fullName>
    </submittedName>
</protein>
<feature type="compositionally biased region" description="Polar residues" evidence="1">
    <location>
        <begin position="571"/>
        <end position="585"/>
    </location>
</feature>
<evidence type="ECO:0000256" key="2">
    <source>
        <dbReference type="SAM" id="Phobius"/>
    </source>
</evidence>
<gene>
    <name evidence="4" type="ORF">GCM10010913_41420</name>
</gene>
<feature type="compositionally biased region" description="Polar residues" evidence="1">
    <location>
        <begin position="533"/>
        <end position="559"/>
    </location>
</feature>
<proteinExistence type="predicted"/>
<name>A0ABQ1W4W4_9BACL</name>
<feature type="region of interest" description="Disordered" evidence="1">
    <location>
        <begin position="571"/>
        <end position="600"/>
    </location>
</feature>
<evidence type="ECO:0000313" key="4">
    <source>
        <dbReference type="EMBL" id="GGG15226.1"/>
    </source>
</evidence>
<keyword evidence="2" id="KW-0812">Transmembrane</keyword>
<reference evidence="5" key="1">
    <citation type="journal article" date="2019" name="Int. J. Syst. Evol. Microbiol.">
        <title>The Global Catalogue of Microorganisms (GCM) 10K type strain sequencing project: providing services to taxonomists for standard genome sequencing and annotation.</title>
        <authorList>
            <consortium name="The Broad Institute Genomics Platform"/>
            <consortium name="The Broad Institute Genome Sequencing Center for Infectious Disease"/>
            <person name="Wu L."/>
            <person name="Ma J."/>
        </authorList>
    </citation>
    <scope>NUCLEOTIDE SEQUENCE [LARGE SCALE GENOMIC DNA]</scope>
    <source>
        <strain evidence="5">CGMCC 1.15420</strain>
    </source>
</reference>
<evidence type="ECO:0000313" key="5">
    <source>
        <dbReference type="Proteomes" id="UP000608420"/>
    </source>
</evidence>
<feature type="transmembrane region" description="Helical" evidence="2">
    <location>
        <begin position="220"/>
        <end position="238"/>
    </location>
</feature>
<evidence type="ECO:0000256" key="3">
    <source>
        <dbReference type="SAM" id="SignalP"/>
    </source>
</evidence>
<dbReference type="Proteomes" id="UP000608420">
    <property type="component" value="Unassembled WGS sequence"/>
</dbReference>
<accession>A0ABQ1W4W4</accession>